<accession>A0ABS7YHX7</accession>
<organism evidence="2 3">
    <name type="scientific">Vibrio tritonius</name>
    <dbReference type="NCBI Taxonomy" id="1435069"/>
    <lineage>
        <taxon>Bacteria</taxon>
        <taxon>Pseudomonadati</taxon>
        <taxon>Pseudomonadota</taxon>
        <taxon>Gammaproteobacteria</taxon>
        <taxon>Vibrionales</taxon>
        <taxon>Vibrionaceae</taxon>
        <taxon>Vibrio</taxon>
    </lineage>
</organism>
<gene>
    <name evidence="2" type="ORF">LDJ79_00850</name>
</gene>
<feature type="transmembrane region" description="Helical" evidence="1">
    <location>
        <begin position="7"/>
        <end position="27"/>
    </location>
</feature>
<evidence type="ECO:0000256" key="1">
    <source>
        <dbReference type="SAM" id="Phobius"/>
    </source>
</evidence>
<keyword evidence="1" id="KW-0472">Membrane</keyword>
<evidence type="ECO:0000313" key="3">
    <source>
        <dbReference type="Proteomes" id="UP001199044"/>
    </source>
</evidence>
<keyword evidence="1" id="KW-0812">Transmembrane</keyword>
<keyword evidence="3" id="KW-1185">Reference proteome</keyword>
<keyword evidence="1" id="KW-1133">Transmembrane helix</keyword>
<sequence length="52" mass="5737">MYKVLAGIVFDPVVDILAIVCQLWVVLPELLDIAFEIAELVLLVLLKLMAGL</sequence>
<dbReference type="RefSeq" id="WP_225249258.1">
    <property type="nucleotide sequence ID" value="NZ_CP152308.1"/>
</dbReference>
<reference evidence="3" key="1">
    <citation type="submission" date="2023-07" db="EMBL/GenBank/DDBJ databases">
        <title>Molecular identification of indigenous halophilic bacteria isolated from red sea cost, biodegradation of synthetic dyes and assessment of degraded metabolite toxicity.</title>
        <authorList>
            <person name="Chaieb K."/>
            <person name="Altayb H.N."/>
        </authorList>
    </citation>
    <scope>NUCLEOTIDE SEQUENCE [LARGE SCALE GENOMIC DNA]</scope>
    <source>
        <strain evidence="3">K20</strain>
    </source>
</reference>
<name>A0ABS7YHX7_9VIBR</name>
<dbReference type="Proteomes" id="UP001199044">
    <property type="component" value="Unassembled WGS sequence"/>
</dbReference>
<evidence type="ECO:0000313" key="2">
    <source>
        <dbReference type="EMBL" id="MCA2014637.1"/>
    </source>
</evidence>
<dbReference type="EMBL" id="JAIWIU010000005">
    <property type="protein sequence ID" value="MCA2014637.1"/>
    <property type="molecule type" value="Genomic_DNA"/>
</dbReference>
<protein>
    <submittedName>
        <fullName evidence="2">Uncharacterized protein</fullName>
    </submittedName>
</protein>
<comment type="caution">
    <text evidence="2">The sequence shown here is derived from an EMBL/GenBank/DDBJ whole genome shotgun (WGS) entry which is preliminary data.</text>
</comment>
<proteinExistence type="predicted"/>